<keyword evidence="2" id="KW-1185">Reference proteome</keyword>
<reference evidence="2" key="1">
    <citation type="journal article" date="2019" name="Int. J. Syst. Evol. Microbiol.">
        <title>The Global Catalogue of Microorganisms (GCM) 10K type strain sequencing project: providing services to taxonomists for standard genome sequencing and annotation.</title>
        <authorList>
            <consortium name="The Broad Institute Genomics Platform"/>
            <consortium name="The Broad Institute Genome Sequencing Center for Infectious Disease"/>
            <person name="Wu L."/>
            <person name="Ma J."/>
        </authorList>
    </citation>
    <scope>NUCLEOTIDE SEQUENCE [LARGE SCALE GENOMIC DNA]</scope>
    <source>
        <strain evidence="2">JCM 31696</strain>
    </source>
</reference>
<proteinExistence type="predicted"/>
<dbReference type="Proteomes" id="UP001597083">
    <property type="component" value="Unassembled WGS sequence"/>
</dbReference>
<comment type="caution">
    <text evidence="1">The sequence shown here is derived from an EMBL/GenBank/DDBJ whole genome shotgun (WGS) entry which is preliminary data.</text>
</comment>
<evidence type="ECO:0008006" key="3">
    <source>
        <dbReference type="Google" id="ProtNLM"/>
    </source>
</evidence>
<evidence type="ECO:0000313" key="1">
    <source>
        <dbReference type="EMBL" id="MFD0851031.1"/>
    </source>
</evidence>
<organism evidence="1 2">
    <name type="scientific">Actinomadura adrarensis</name>
    <dbReference type="NCBI Taxonomy" id="1819600"/>
    <lineage>
        <taxon>Bacteria</taxon>
        <taxon>Bacillati</taxon>
        <taxon>Actinomycetota</taxon>
        <taxon>Actinomycetes</taxon>
        <taxon>Streptosporangiales</taxon>
        <taxon>Thermomonosporaceae</taxon>
        <taxon>Actinomadura</taxon>
    </lineage>
</organism>
<name>A0ABW3C9A3_9ACTN</name>
<gene>
    <name evidence="1" type="ORF">ACFQ07_02255</name>
</gene>
<dbReference type="EMBL" id="JBHTIR010000232">
    <property type="protein sequence ID" value="MFD0851031.1"/>
    <property type="molecule type" value="Genomic_DNA"/>
</dbReference>
<accession>A0ABW3C9A3</accession>
<protein>
    <recommendedName>
        <fullName evidence="3">Transposase</fullName>
    </recommendedName>
</protein>
<evidence type="ECO:0000313" key="2">
    <source>
        <dbReference type="Proteomes" id="UP001597083"/>
    </source>
</evidence>
<sequence>MGAENEGAGARKPYRSDLSDERWALIEPVIAAWKAHQRCWRRLTCLRRRGQRLLDRSAVGGCLLWRLRRLVIRLGGAMLMNTTGWWPEISI</sequence>